<evidence type="ECO:0000313" key="2">
    <source>
        <dbReference type="Proteomes" id="UP000265520"/>
    </source>
</evidence>
<dbReference type="Proteomes" id="UP000265520">
    <property type="component" value="Unassembled WGS sequence"/>
</dbReference>
<evidence type="ECO:0000313" key="1">
    <source>
        <dbReference type="EMBL" id="MCH93166.1"/>
    </source>
</evidence>
<comment type="caution">
    <text evidence="1">The sequence shown here is derived from an EMBL/GenBank/DDBJ whole genome shotgun (WGS) entry which is preliminary data.</text>
</comment>
<organism evidence="1 2">
    <name type="scientific">Trifolium medium</name>
    <dbReference type="NCBI Taxonomy" id="97028"/>
    <lineage>
        <taxon>Eukaryota</taxon>
        <taxon>Viridiplantae</taxon>
        <taxon>Streptophyta</taxon>
        <taxon>Embryophyta</taxon>
        <taxon>Tracheophyta</taxon>
        <taxon>Spermatophyta</taxon>
        <taxon>Magnoliopsida</taxon>
        <taxon>eudicotyledons</taxon>
        <taxon>Gunneridae</taxon>
        <taxon>Pentapetalae</taxon>
        <taxon>rosids</taxon>
        <taxon>fabids</taxon>
        <taxon>Fabales</taxon>
        <taxon>Fabaceae</taxon>
        <taxon>Papilionoideae</taxon>
        <taxon>50 kb inversion clade</taxon>
        <taxon>NPAAA clade</taxon>
        <taxon>Hologalegina</taxon>
        <taxon>IRL clade</taxon>
        <taxon>Trifolieae</taxon>
        <taxon>Trifolium</taxon>
    </lineage>
</organism>
<dbReference type="EMBL" id="LXQA010024311">
    <property type="protein sequence ID" value="MCH93166.1"/>
    <property type="molecule type" value="Genomic_DNA"/>
</dbReference>
<keyword evidence="2" id="KW-1185">Reference proteome</keyword>
<protein>
    <submittedName>
        <fullName evidence="1">Uncharacterized protein</fullName>
    </submittedName>
</protein>
<feature type="non-terminal residue" evidence="1">
    <location>
        <position position="1"/>
    </location>
</feature>
<accession>A0A392N042</accession>
<sequence length="79" mass="8799">VVCKVVGGVLPSVFNNLVMFLVCQPYLFKFPAIDPSKPRAMNFLRALPVRGLPHPWQFQDSSFMAAGWPESQGLPLILN</sequence>
<reference evidence="1 2" key="1">
    <citation type="journal article" date="2018" name="Front. Plant Sci.">
        <title>Red Clover (Trifolium pratense) and Zigzag Clover (T. medium) - A Picture of Genomic Similarities and Differences.</title>
        <authorList>
            <person name="Dluhosova J."/>
            <person name="Istvanek J."/>
            <person name="Nedelnik J."/>
            <person name="Repkova J."/>
        </authorList>
    </citation>
    <scope>NUCLEOTIDE SEQUENCE [LARGE SCALE GENOMIC DNA]</scope>
    <source>
        <strain evidence="2">cv. 10/8</strain>
        <tissue evidence="1">Leaf</tissue>
    </source>
</reference>
<dbReference type="AlphaFoldDB" id="A0A392N042"/>
<name>A0A392N042_9FABA</name>
<proteinExistence type="predicted"/>